<gene>
    <name evidence="2" type="ORF">G4Z16_00790</name>
</gene>
<proteinExistence type="predicted"/>
<dbReference type="InterPro" id="IPR022081">
    <property type="entry name" value="DUF3631"/>
</dbReference>
<feature type="domain" description="DUF3631" evidence="1">
    <location>
        <begin position="111"/>
        <end position="195"/>
    </location>
</feature>
<sequence length="197" mass="21974">MTTRFPTILDALSDCLLDQEPEQENPRHRDILETYRDIQALDRRLRTAANTPPSGMSATEQLKQLTDLLVERLALGHVLTELLSSQCCCTAEEEEEGFLYCPSDVAPAGGILEQCLEVFADLGDPEAMASGDLVDMLRRLPGLAGGRWLFAELTQARLAQLLAPYDVQTRDITLPDGRRRKSYRRSALVSALRTYAH</sequence>
<dbReference type="RefSeq" id="WP_197348666.1">
    <property type="nucleotide sequence ID" value="NZ_CP048882.1"/>
</dbReference>
<keyword evidence="3" id="KW-1185">Reference proteome</keyword>
<dbReference type="AlphaFoldDB" id="A0A7T1T2H9"/>
<reference evidence="3" key="1">
    <citation type="submission" date="2020-02" db="EMBL/GenBank/DDBJ databases">
        <title>Streptomyces sp. ASO4wet.</title>
        <authorList>
            <person name="Risdian C."/>
            <person name="Landwehr W."/>
            <person name="Schupp P."/>
            <person name="Wink J."/>
        </authorList>
    </citation>
    <scope>NUCLEOTIDE SEQUENCE [LARGE SCALE GENOMIC DNA]</scope>
    <source>
        <strain evidence="3">ASO4wet</strain>
    </source>
</reference>
<accession>A0A7T1T2H9</accession>
<name>A0A7T1T2H9_9ACTN</name>
<dbReference type="EMBL" id="CP048882">
    <property type="protein sequence ID" value="QPP05167.1"/>
    <property type="molecule type" value="Genomic_DNA"/>
</dbReference>
<evidence type="ECO:0000313" key="3">
    <source>
        <dbReference type="Proteomes" id="UP000595046"/>
    </source>
</evidence>
<dbReference type="Proteomes" id="UP000595046">
    <property type="component" value="Chromosome"/>
</dbReference>
<protein>
    <submittedName>
        <fullName evidence="2">DUF3631 domain-containing protein</fullName>
    </submittedName>
</protein>
<evidence type="ECO:0000313" key="2">
    <source>
        <dbReference type="EMBL" id="QPP05167.1"/>
    </source>
</evidence>
<evidence type="ECO:0000259" key="1">
    <source>
        <dbReference type="Pfam" id="PF12307"/>
    </source>
</evidence>
<dbReference type="KEGG" id="sbat:G4Z16_00790"/>
<organism evidence="2 3">
    <name type="scientific">Streptomyces bathyalis</name>
    <dbReference type="NCBI Taxonomy" id="2710756"/>
    <lineage>
        <taxon>Bacteria</taxon>
        <taxon>Bacillati</taxon>
        <taxon>Actinomycetota</taxon>
        <taxon>Actinomycetes</taxon>
        <taxon>Kitasatosporales</taxon>
        <taxon>Streptomycetaceae</taxon>
        <taxon>Streptomyces</taxon>
    </lineage>
</organism>
<dbReference type="Pfam" id="PF12307">
    <property type="entry name" value="DUF3631"/>
    <property type="match status" value="1"/>
</dbReference>